<name>A0A9R1CSH7_9EURY</name>
<evidence type="ECO:0000313" key="9">
    <source>
        <dbReference type="Proteomes" id="UP001139494"/>
    </source>
</evidence>
<dbReference type="PANTHER" id="PTHR43124">
    <property type="entry name" value="PURINE EFFLUX PUMP PBUE"/>
    <property type="match status" value="1"/>
</dbReference>
<evidence type="ECO:0000256" key="6">
    <source>
        <dbReference type="SAM" id="Phobius"/>
    </source>
</evidence>
<evidence type="ECO:0000256" key="5">
    <source>
        <dbReference type="ARBA" id="ARBA00023136"/>
    </source>
</evidence>
<sequence>MTNELWSDGRGWILVAVSVGHLLMLGVRLIFPALLPEIKAEFLLTNTTAGILLGALWISFATAQLPGGVLTDRIGERNTLVASAVMATIGIGVIVLSSGLVVFALGVLLFGFGSGLFGTPRLTVLSDIYPDRGATAIGINAAVGNFGNVILPVVATVVSGWFAWRIGIGVVLPGFVLLVGGFWLVIPVRTSSEMQDGGDGSRRRIVRRIIDVSTGRPIVVATAAMVLVGFVWQGYTSFLPTYLVEVKGLPQSTGAIALGAFFVTGGVVQPLVGNVADRYDERRILIAVTAIPAVAIAAFPFANSASVLIALSTVAGLQLAFWPIIFAYIPRVLPDDIQGSGFGLLRTVFLYVGATGPIVIGALADFDLFDESFILLAAITGIGTLLSAVLPRVAR</sequence>
<dbReference type="Pfam" id="PF07690">
    <property type="entry name" value="MFS_1"/>
    <property type="match status" value="1"/>
</dbReference>
<protein>
    <submittedName>
        <fullName evidence="8">MFS transporter</fullName>
    </submittedName>
</protein>
<feature type="transmembrane region" description="Helical" evidence="6">
    <location>
        <begin position="43"/>
        <end position="60"/>
    </location>
</feature>
<accession>A0A9R1CSH7</accession>
<keyword evidence="5 6" id="KW-0472">Membrane</keyword>
<gene>
    <name evidence="8" type="ORF">KM295_06750</name>
</gene>
<feature type="transmembrane region" description="Helical" evidence="6">
    <location>
        <begin position="12"/>
        <end position="31"/>
    </location>
</feature>
<comment type="caution">
    <text evidence="8">The sequence shown here is derived from an EMBL/GenBank/DDBJ whole genome shotgun (WGS) entry which is preliminary data.</text>
</comment>
<reference evidence="8" key="1">
    <citation type="journal article" date="2023" name="Front. Microbiol.">
        <title>Genomic-based phylogenetic and metabolic analyses of the genus Natronomonas, and description of Natronomonas aquatica sp. nov.</title>
        <authorList>
            <person name="Garcia-Roldan A."/>
            <person name="Duran-Viseras A."/>
            <person name="de la Haba R.R."/>
            <person name="Corral P."/>
            <person name="Sanchez-Porro C."/>
            <person name="Ventosa A."/>
        </authorList>
    </citation>
    <scope>NUCLEOTIDE SEQUENCE</scope>
    <source>
        <strain evidence="8">F2-12</strain>
    </source>
</reference>
<dbReference type="AlphaFoldDB" id="A0A9R1CSH7"/>
<evidence type="ECO:0000259" key="7">
    <source>
        <dbReference type="PROSITE" id="PS50850"/>
    </source>
</evidence>
<dbReference type="Gene3D" id="1.20.1250.20">
    <property type="entry name" value="MFS general substrate transporter like domains"/>
    <property type="match status" value="2"/>
</dbReference>
<dbReference type="PROSITE" id="PS50850">
    <property type="entry name" value="MFS"/>
    <property type="match status" value="1"/>
</dbReference>
<feature type="domain" description="Major facilitator superfamily (MFS) profile" evidence="7">
    <location>
        <begin position="13"/>
        <end position="395"/>
    </location>
</feature>
<evidence type="ECO:0000256" key="4">
    <source>
        <dbReference type="ARBA" id="ARBA00022989"/>
    </source>
</evidence>
<dbReference type="RefSeq" id="WP_256029206.1">
    <property type="nucleotide sequence ID" value="NZ_JAHLKM010000006.1"/>
</dbReference>
<comment type="subcellular location">
    <subcellularLocation>
        <location evidence="1">Cell membrane</location>
        <topology evidence="1">Multi-pass membrane protein</topology>
    </subcellularLocation>
</comment>
<dbReference type="GO" id="GO:0022857">
    <property type="term" value="F:transmembrane transporter activity"/>
    <property type="evidence" value="ECO:0007669"/>
    <property type="project" value="InterPro"/>
</dbReference>
<keyword evidence="3 6" id="KW-0812">Transmembrane</keyword>
<dbReference type="PANTHER" id="PTHR43124:SF3">
    <property type="entry name" value="CHLORAMPHENICOL EFFLUX PUMP RV0191"/>
    <property type="match status" value="1"/>
</dbReference>
<feature type="transmembrane region" description="Helical" evidence="6">
    <location>
        <begin position="252"/>
        <end position="272"/>
    </location>
</feature>
<organism evidence="8 9">
    <name type="scientific">Natronomonas aquatica</name>
    <dbReference type="NCBI Taxonomy" id="2841590"/>
    <lineage>
        <taxon>Archaea</taxon>
        <taxon>Methanobacteriati</taxon>
        <taxon>Methanobacteriota</taxon>
        <taxon>Stenosarchaea group</taxon>
        <taxon>Halobacteria</taxon>
        <taxon>Halobacteriales</taxon>
        <taxon>Natronomonadaceae</taxon>
        <taxon>Natronomonas</taxon>
    </lineage>
</organism>
<feature type="transmembrane region" description="Helical" evidence="6">
    <location>
        <begin position="372"/>
        <end position="390"/>
    </location>
</feature>
<feature type="transmembrane region" description="Helical" evidence="6">
    <location>
        <begin position="161"/>
        <end position="188"/>
    </location>
</feature>
<dbReference type="EMBL" id="JAHLKM010000006">
    <property type="protein sequence ID" value="MCQ4333182.1"/>
    <property type="molecule type" value="Genomic_DNA"/>
</dbReference>
<dbReference type="InterPro" id="IPR036259">
    <property type="entry name" value="MFS_trans_sf"/>
</dbReference>
<evidence type="ECO:0000256" key="1">
    <source>
        <dbReference type="ARBA" id="ARBA00004651"/>
    </source>
</evidence>
<dbReference type="InterPro" id="IPR011701">
    <property type="entry name" value="MFS"/>
</dbReference>
<evidence type="ECO:0000256" key="2">
    <source>
        <dbReference type="ARBA" id="ARBA00022475"/>
    </source>
</evidence>
<dbReference type="InterPro" id="IPR020846">
    <property type="entry name" value="MFS_dom"/>
</dbReference>
<feature type="transmembrane region" description="Helical" evidence="6">
    <location>
        <begin position="209"/>
        <end position="232"/>
    </location>
</feature>
<feature type="transmembrane region" description="Helical" evidence="6">
    <location>
        <begin position="80"/>
        <end position="112"/>
    </location>
</feature>
<dbReference type="SUPFAM" id="SSF103473">
    <property type="entry name" value="MFS general substrate transporter"/>
    <property type="match status" value="1"/>
</dbReference>
<feature type="transmembrane region" description="Helical" evidence="6">
    <location>
        <begin position="133"/>
        <end position="155"/>
    </location>
</feature>
<keyword evidence="2" id="KW-1003">Cell membrane</keyword>
<evidence type="ECO:0000256" key="3">
    <source>
        <dbReference type="ARBA" id="ARBA00022692"/>
    </source>
</evidence>
<dbReference type="Proteomes" id="UP001139494">
    <property type="component" value="Unassembled WGS sequence"/>
</dbReference>
<dbReference type="InterPro" id="IPR050189">
    <property type="entry name" value="MFS_Efflux_Transporters"/>
</dbReference>
<evidence type="ECO:0000313" key="8">
    <source>
        <dbReference type="EMBL" id="MCQ4333182.1"/>
    </source>
</evidence>
<feature type="transmembrane region" description="Helical" evidence="6">
    <location>
        <begin position="308"/>
        <end position="329"/>
    </location>
</feature>
<proteinExistence type="predicted"/>
<keyword evidence="9" id="KW-1185">Reference proteome</keyword>
<feature type="transmembrane region" description="Helical" evidence="6">
    <location>
        <begin position="284"/>
        <end position="302"/>
    </location>
</feature>
<dbReference type="GO" id="GO:0005886">
    <property type="term" value="C:plasma membrane"/>
    <property type="evidence" value="ECO:0007669"/>
    <property type="project" value="UniProtKB-SubCell"/>
</dbReference>
<feature type="transmembrane region" description="Helical" evidence="6">
    <location>
        <begin position="341"/>
        <end position="360"/>
    </location>
</feature>
<keyword evidence="4 6" id="KW-1133">Transmembrane helix</keyword>